<keyword evidence="9" id="KW-1185">Reference proteome</keyword>
<dbReference type="RefSeq" id="WP_076093015.1">
    <property type="nucleotide sequence ID" value="NZ_MTHD01000002.1"/>
</dbReference>
<feature type="domain" description="Response regulatory" evidence="7">
    <location>
        <begin position="1"/>
        <end position="75"/>
    </location>
</feature>
<dbReference type="Gene3D" id="3.40.50.2300">
    <property type="match status" value="1"/>
</dbReference>
<dbReference type="InterPro" id="IPR039420">
    <property type="entry name" value="WalR-like"/>
</dbReference>
<name>A0A1R1I7H8_9RHOO</name>
<keyword evidence="4" id="KW-0238">DNA-binding</keyword>
<evidence type="ECO:0000256" key="1">
    <source>
        <dbReference type="ARBA" id="ARBA00022553"/>
    </source>
</evidence>
<evidence type="ECO:0000256" key="2">
    <source>
        <dbReference type="ARBA" id="ARBA00023012"/>
    </source>
</evidence>
<evidence type="ECO:0000313" key="9">
    <source>
        <dbReference type="Proteomes" id="UP000187526"/>
    </source>
</evidence>
<evidence type="ECO:0000313" key="8">
    <source>
        <dbReference type="EMBL" id="OMG54706.1"/>
    </source>
</evidence>
<dbReference type="STRING" id="418702.BJN45_05715"/>
<evidence type="ECO:0000256" key="4">
    <source>
        <dbReference type="ARBA" id="ARBA00023125"/>
    </source>
</evidence>
<organism evidence="8 9">
    <name type="scientific">Azonexus hydrophilus</name>
    <dbReference type="NCBI Taxonomy" id="418702"/>
    <lineage>
        <taxon>Bacteria</taxon>
        <taxon>Pseudomonadati</taxon>
        <taxon>Pseudomonadota</taxon>
        <taxon>Betaproteobacteria</taxon>
        <taxon>Rhodocyclales</taxon>
        <taxon>Azonexaceae</taxon>
        <taxon>Azonexus</taxon>
    </lineage>
</organism>
<dbReference type="SUPFAM" id="SSF52172">
    <property type="entry name" value="CheY-like"/>
    <property type="match status" value="1"/>
</dbReference>
<keyword evidence="1" id="KW-0597">Phosphoprotein</keyword>
<proteinExistence type="predicted"/>
<dbReference type="PANTHER" id="PTHR48111:SF1">
    <property type="entry name" value="TWO-COMPONENT RESPONSE REGULATOR ORR33"/>
    <property type="match status" value="1"/>
</dbReference>
<dbReference type="OrthoDB" id="9802426at2"/>
<reference evidence="8 9" key="1">
    <citation type="submission" date="2016-10" db="EMBL/GenBank/DDBJ databases">
        <title>Alkaliphiles isolated from bioreactors.</title>
        <authorList>
            <person name="Salah Z."/>
            <person name="Rout S.P."/>
            <person name="Humphreys P.N."/>
        </authorList>
    </citation>
    <scope>NUCLEOTIDE SEQUENCE [LARGE SCALE GENOMIC DNA]</scope>
    <source>
        <strain evidence="8 9">ZS02</strain>
    </source>
</reference>
<dbReference type="GO" id="GO:0000156">
    <property type="term" value="F:phosphorelay response regulator activity"/>
    <property type="evidence" value="ECO:0007669"/>
    <property type="project" value="TreeGrafter"/>
</dbReference>
<dbReference type="InterPro" id="IPR011006">
    <property type="entry name" value="CheY-like_superfamily"/>
</dbReference>
<keyword evidence="5" id="KW-0804">Transcription</keyword>
<evidence type="ECO:0000256" key="5">
    <source>
        <dbReference type="ARBA" id="ARBA00023163"/>
    </source>
</evidence>
<dbReference type="GO" id="GO:0032993">
    <property type="term" value="C:protein-DNA complex"/>
    <property type="evidence" value="ECO:0007669"/>
    <property type="project" value="TreeGrafter"/>
</dbReference>
<accession>A0A1R1I7H8</accession>
<keyword evidence="3" id="KW-0805">Transcription regulation</keyword>
<comment type="caution">
    <text evidence="6">Lacks conserved residue(s) required for the propagation of feature annotation.</text>
</comment>
<evidence type="ECO:0000256" key="3">
    <source>
        <dbReference type="ARBA" id="ARBA00023015"/>
    </source>
</evidence>
<sequence length="145" mass="15750">MIRIAVVEDNQDLLDEDGLSIAARLRQRHPNLGIVMLTAQITLNDRITGHRQGADNYLCKPVAMEELIAVIEARTRGPLPEMAPSRYWQFDTSQLCLNTSDNQSITLTSAEAVLIRRLASSSGQQAHRADIVEALGSGSSPASPG</sequence>
<dbReference type="Proteomes" id="UP000187526">
    <property type="component" value="Unassembled WGS sequence"/>
</dbReference>
<dbReference type="InterPro" id="IPR001789">
    <property type="entry name" value="Sig_transdc_resp-reg_receiver"/>
</dbReference>
<comment type="caution">
    <text evidence="8">The sequence shown here is derived from an EMBL/GenBank/DDBJ whole genome shotgun (WGS) entry which is preliminary data.</text>
</comment>
<dbReference type="Pfam" id="PF00072">
    <property type="entry name" value="Response_reg"/>
    <property type="match status" value="1"/>
</dbReference>
<gene>
    <name evidence="8" type="ORF">BJN45_05715</name>
</gene>
<dbReference type="GO" id="GO:0005829">
    <property type="term" value="C:cytosol"/>
    <property type="evidence" value="ECO:0007669"/>
    <property type="project" value="TreeGrafter"/>
</dbReference>
<dbReference type="GO" id="GO:0000976">
    <property type="term" value="F:transcription cis-regulatory region binding"/>
    <property type="evidence" value="ECO:0007669"/>
    <property type="project" value="TreeGrafter"/>
</dbReference>
<dbReference type="AlphaFoldDB" id="A0A1R1I7H8"/>
<keyword evidence="2" id="KW-0902">Two-component regulatory system</keyword>
<dbReference type="GO" id="GO:0006355">
    <property type="term" value="P:regulation of DNA-templated transcription"/>
    <property type="evidence" value="ECO:0007669"/>
    <property type="project" value="TreeGrafter"/>
</dbReference>
<dbReference type="EMBL" id="MTHD01000002">
    <property type="protein sequence ID" value="OMG54706.1"/>
    <property type="molecule type" value="Genomic_DNA"/>
</dbReference>
<dbReference type="PROSITE" id="PS50110">
    <property type="entry name" value="RESPONSE_REGULATORY"/>
    <property type="match status" value="1"/>
</dbReference>
<evidence type="ECO:0000259" key="7">
    <source>
        <dbReference type="PROSITE" id="PS50110"/>
    </source>
</evidence>
<protein>
    <recommendedName>
        <fullName evidence="7">Response regulatory domain-containing protein</fullName>
    </recommendedName>
</protein>
<dbReference type="PANTHER" id="PTHR48111">
    <property type="entry name" value="REGULATOR OF RPOS"/>
    <property type="match status" value="1"/>
</dbReference>
<evidence type="ECO:0000256" key="6">
    <source>
        <dbReference type="PROSITE-ProRule" id="PRU00169"/>
    </source>
</evidence>